<feature type="signal peptide" evidence="1">
    <location>
        <begin position="1"/>
        <end position="19"/>
    </location>
</feature>
<sequence>MRRILILLAFTLPSIFSNAQGYGHAVGIRGGLSPGFEYRFYTDDVNSYKILLSTRDRGLQLHALKEFHRYDLFDFSEQLVFFYGAGIHAGYETWDVVHYDYTTRWYSKKTSVIAGMDGLAGLEYVFYEIPLSVGLEVKPYFELFGRETFDLQLFDFAFTIKYLF</sequence>
<dbReference type="AlphaFoldDB" id="A0A6I6JQF5"/>
<accession>A0A6I6JQF5</accession>
<dbReference type="Proteomes" id="UP000428260">
    <property type="component" value="Chromosome"/>
</dbReference>
<keyword evidence="1" id="KW-0732">Signal</keyword>
<gene>
    <name evidence="2" type="ORF">GM418_06325</name>
</gene>
<reference evidence="2 3" key="1">
    <citation type="submission" date="2019-11" db="EMBL/GenBank/DDBJ databases">
        <authorList>
            <person name="Zheng R.K."/>
            <person name="Sun C.M."/>
        </authorList>
    </citation>
    <scope>NUCLEOTIDE SEQUENCE [LARGE SCALE GENOMIC DNA]</scope>
    <source>
        <strain evidence="2 3">WC007</strain>
    </source>
</reference>
<evidence type="ECO:0008006" key="4">
    <source>
        <dbReference type="Google" id="ProtNLM"/>
    </source>
</evidence>
<proteinExistence type="predicted"/>
<keyword evidence="3" id="KW-1185">Reference proteome</keyword>
<dbReference type="EMBL" id="CP046401">
    <property type="protein sequence ID" value="QGY43288.1"/>
    <property type="molecule type" value="Genomic_DNA"/>
</dbReference>
<dbReference type="KEGG" id="mcos:GM418_06325"/>
<organism evidence="2 3">
    <name type="scientific">Maribellus comscasis</name>
    <dbReference type="NCBI Taxonomy" id="2681766"/>
    <lineage>
        <taxon>Bacteria</taxon>
        <taxon>Pseudomonadati</taxon>
        <taxon>Bacteroidota</taxon>
        <taxon>Bacteroidia</taxon>
        <taxon>Marinilabiliales</taxon>
        <taxon>Prolixibacteraceae</taxon>
        <taxon>Maribellus</taxon>
    </lineage>
</organism>
<evidence type="ECO:0000313" key="3">
    <source>
        <dbReference type="Proteomes" id="UP000428260"/>
    </source>
</evidence>
<evidence type="ECO:0000313" key="2">
    <source>
        <dbReference type="EMBL" id="QGY43288.1"/>
    </source>
</evidence>
<protein>
    <recommendedName>
        <fullName evidence="4">Outer membrane protein beta-barrel domain-containing protein</fullName>
    </recommendedName>
</protein>
<dbReference type="RefSeq" id="WP_158864269.1">
    <property type="nucleotide sequence ID" value="NZ_CP046401.1"/>
</dbReference>
<feature type="chain" id="PRO_5026247308" description="Outer membrane protein beta-barrel domain-containing protein" evidence="1">
    <location>
        <begin position="20"/>
        <end position="164"/>
    </location>
</feature>
<evidence type="ECO:0000256" key="1">
    <source>
        <dbReference type="SAM" id="SignalP"/>
    </source>
</evidence>
<name>A0A6I6JQF5_9BACT</name>